<dbReference type="EMBL" id="LXWW01000472">
    <property type="protein sequence ID" value="OAO13030.1"/>
    <property type="molecule type" value="Genomic_DNA"/>
</dbReference>
<sequence length="180" mass="21220">MSVSRVYADVVSNMPPDYADYDSVNITWESPDRYQIVKKVGRGKYSEVFKGIDMQTGEPISIKYLKPVRFKKIKREIKIMQQLTGGPSILPLLSTVMNEETKAPSLITKWVETKDYREFYMNLTDYQLRYYFYKILVGLDYAHSKGIMHRDIKPQNILIDYVTKEVYIIDWGLADYYKPR</sequence>
<dbReference type="InterPro" id="IPR011009">
    <property type="entry name" value="Kinase-like_dom_sf"/>
</dbReference>
<dbReference type="GO" id="GO:0005634">
    <property type="term" value="C:nucleus"/>
    <property type="evidence" value="ECO:0007669"/>
    <property type="project" value="TreeGrafter"/>
</dbReference>
<dbReference type="EC" id="2.7.11.1" evidence="1"/>
<protein>
    <recommendedName>
        <fullName evidence="1">non-specific serine/threonine protein kinase</fullName>
        <ecNumber evidence="1">2.7.11.1</ecNumber>
    </recommendedName>
</protein>
<dbReference type="GO" id="GO:0005956">
    <property type="term" value="C:protein kinase CK2 complex"/>
    <property type="evidence" value="ECO:0007669"/>
    <property type="project" value="TreeGrafter"/>
</dbReference>
<keyword evidence="6" id="KW-0067">ATP-binding</keyword>
<dbReference type="PANTHER" id="PTHR24054">
    <property type="entry name" value="CASEIN KINASE II SUBUNIT ALPHA"/>
    <property type="match status" value="1"/>
</dbReference>
<dbReference type="Pfam" id="PF00069">
    <property type="entry name" value="Pkinase"/>
    <property type="match status" value="1"/>
</dbReference>
<dbReference type="GO" id="GO:0051726">
    <property type="term" value="P:regulation of cell cycle"/>
    <property type="evidence" value="ECO:0007669"/>
    <property type="project" value="TreeGrafter"/>
</dbReference>
<feature type="domain" description="Protein kinase" evidence="9">
    <location>
        <begin position="34"/>
        <end position="180"/>
    </location>
</feature>
<accession>A0A196S7K0</accession>
<dbReference type="GO" id="GO:0004674">
    <property type="term" value="F:protein serine/threonine kinase activity"/>
    <property type="evidence" value="ECO:0007669"/>
    <property type="project" value="UniProtKB-KW"/>
</dbReference>
<comment type="catalytic activity">
    <reaction evidence="7">
        <text>L-threonyl-[protein] + ATP = O-phospho-L-threonyl-[protein] + ADP + H(+)</text>
        <dbReference type="Rhea" id="RHEA:46608"/>
        <dbReference type="Rhea" id="RHEA-COMP:11060"/>
        <dbReference type="Rhea" id="RHEA-COMP:11605"/>
        <dbReference type="ChEBI" id="CHEBI:15378"/>
        <dbReference type="ChEBI" id="CHEBI:30013"/>
        <dbReference type="ChEBI" id="CHEBI:30616"/>
        <dbReference type="ChEBI" id="CHEBI:61977"/>
        <dbReference type="ChEBI" id="CHEBI:456216"/>
        <dbReference type="EC" id="2.7.11.1"/>
    </reaction>
</comment>
<organism evidence="10 11">
    <name type="scientific">Blastocystis sp. subtype 1 (strain ATCC 50177 / NandII)</name>
    <dbReference type="NCBI Taxonomy" id="478820"/>
    <lineage>
        <taxon>Eukaryota</taxon>
        <taxon>Sar</taxon>
        <taxon>Stramenopiles</taxon>
        <taxon>Bigyra</taxon>
        <taxon>Opalozoa</taxon>
        <taxon>Opalinata</taxon>
        <taxon>Blastocystidae</taxon>
        <taxon>Blastocystis</taxon>
    </lineage>
</organism>
<evidence type="ECO:0000259" key="9">
    <source>
        <dbReference type="PROSITE" id="PS50011"/>
    </source>
</evidence>
<keyword evidence="2" id="KW-0723">Serine/threonine-protein kinase</keyword>
<proteinExistence type="predicted"/>
<evidence type="ECO:0000313" key="10">
    <source>
        <dbReference type="EMBL" id="OAO13030.1"/>
    </source>
</evidence>
<evidence type="ECO:0000256" key="6">
    <source>
        <dbReference type="ARBA" id="ARBA00022840"/>
    </source>
</evidence>
<evidence type="ECO:0000256" key="5">
    <source>
        <dbReference type="ARBA" id="ARBA00022777"/>
    </source>
</evidence>
<dbReference type="Gene3D" id="3.30.200.20">
    <property type="entry name" value="Phosphorylase Kinase, domain 1"/>
    <property type="match status" value="1"/>
</dbReference>
<evidence type="ECO:0000256" key="3">
    <source>
        <dbReference type="ARBA" id="ARBA00022679"/>
    </source>
</evidence>
<dbReference type="Gene3D" id="1.10.510.10">
    <property type="entry name" value="Transferase(Phosphotransferase) domain 1"/>
    <property type="match status" value="1"/>
</dbReference>
<dbReference type="STRING" id="478820.A0A196S7K0"/>
<evidence type="ECO:0000313" key="11">
    <source>
        <dbReference type="Proteomes" id="UP000078348"/>
    </source>
</evidence>
<dbReference type="InterPro" id="IPR045216">
    <property type="entry name" value="CK2_alpha"/>
</dbReference>
<dbReference type="Proteomes" id="UP000078348">
    <property type="component" value="Unassembled WGS sequence"/>
</dbReference>
<dbReference type="GO" id="GO:0005829">
    <property type="term" value="C:cytosol"/>
    <property type="evidence" value="ECO:0007669"/>
    <property type="project" value="TreeGrafter"/>
</dbReference>
<evidence type="ECO:0000256" key="2">
    <source>
        <dbReference type="ARBA" id="ARBA00022527"/>
    </source>
</evidence>
<evidence type="ECO:0000256" key="1">
    <source>
        <dbReference type="ARBA" id="ARBA00012513"/>
    </source>
</evidence>
<keyword evidence="5 10" id="KW-0418">Kinase</keyword>
<dbReference type="SUPFAM" id="SSF56112">
    <property type="entry name" value="Protein kinase-like (PK-like)"/>
    <property type="match status" value="1"/>
</dbReference>
<dbReference type="InterPro" id="IPR008271">
    <property type="entry name" value="Ser/Thr_kinase_AS"/>
</dbReference>
<keyword evidence="3" id="KW-0808">Transferase</keyword>
<dbReference type="SMART" id="SM00220">
    <property type="entry name" value="S_TKc"/>
    <property type="match status" value="1"/>
</dbReference>
<dbReference type="PROSITE" id="PS00108">
    <property type="entry name" value="PROTEIN_KINASE_ST"/>
    <property type="match status" value="1"/>
</dbReference>
<dbReference type="OrthoDB" id="10254671at2759"/>
<dbReference type="FunFam" id="3.30.200.20:FF:000088">
    <property type="entry name" value="Casein kinase II subunit alpha"/>
    <property type="match status" value="1"/>
</dbReference>
<gene>
    <name evidence="10" type="ORF">AV274_5247</name>
</gene>
<dbReference type="PANTHER" id="PTHR24054:SF0">
    <property type="entry name" value="CASEIN KINASE II SUBUNIT ALPHA"/>
    <property type="match status" value="1"/>
</dbReference>
<keyword evidence="4" id="KW-0547">Nucleotide-binding</keyword>
<evidence type="ECO:0000256" key="8">
    <source>
        <dbReference type="ARBA" id="ARBA00048679"/>
    </source>
</evidence>
<dbReference type="AlphaFoldDB" id="A0A196S7K0"/>
<reference evidence="10 11" key="1">
    <citation type="submission" date="2016-05" db="EMBL/GenBank/DDBJ databases">
        <title>Nuclear genome of Blastocystis sp. subtype 1 NandII.</title>
        <authorList>
            <person name="Gentekaki E."/>
            <person name="Curtis B."/>
            <person name="Stairs C."/>
            <person name="Eme L."/>
            <person name="Herman E."/>
            <person name="Klimes V."/>
            <person name="Arias M.C."/>
            <person name="Elias M."/>
            <person name="Hilliou F."/>
            <person name="Klute M."/>
            <person name="Malik S.-B."/>
            <person name="Pightling A."/>
            <person name="Rachubinski R."/>
            <person name="Salas D."/>
            <person name="Schlacht A."/>
            <person name="Suga H."/>
            <person name="Archibald J."/>
            <person name="Ball S.G."/>
            <person name="Clark G."/>
            <person name="Dacks J."/>
            <person name="Van Der Giezen M."/>
            <person name="Tsaousis A."/>
            <person name="Roger A."/>
        </authorList>
    </citation>
    <scope>NUCLEOTIDE SEQUENCE [LARGE SCALE GENOMIC DNA]</scope>
    <source>
        <strain evidence="11">ATCC 50177 / NandII</strain>
    </source>
</reference>
<comment type="caution">
    <text evidence="10">The sequence shown here is derived from an EMBL/GenBank/DDBJ whole genome shotgun (WGS) entry which is preliminary data.</text>
</comment>
<dbReference type="InterPro" id="IPR000719">
    <property type="entry name" value="Prot_kinase_dom"/>
</dbReference>
<evidence type="ECO:0000256" key="4">
    <source>
        <dbReference type="ARBA" id="ARBA00022741"/>
    </source>
</evidence>
<evidence type="ECO:0000256" key="7">
    <source>
        <dbReference type="ARBA" id="ARBA00047899"/>
    </source>
</evidence>
<comment type="catalytic activity">
    <reaction evidence="8">
        <text>L-seryl-[protein] + ATP = O-phospho-L-seryl-[protein] + ADP + H(+)</text>
        <dbReference type="Rhea" id="RHEA:17989"/>
        <dbReference type="Rhea" id="RHEA-COMP:9863"/>
        <dbReference type="Rhea" id="RHEA-COMP:11604"/>
        <dbReference type="ChEBI" id="CHEBI:15378"/>
        <dbReference type="ChEBI" id="CHEBI:29999"/>
        <dbReference type="ChEBI" id="CHEBI:30616"/>
        <dbReference type="ChEBI" id="CHEBI:83421"/>
        <dbReference type="ChEBI" id="CHEBI:456216"/>
        <dbReference type="EC" id="2.7.11.1"/>
    </reaction>
</comment>
<dbReference type="PROSITE" id="PS50011">
    <property type="entry name" value="PROTEIN_KINASE_DOM"/>
    <property type="match status" value="1"/>
</dbReference>
<keyword evidence="11" id="KW-1185">Reference proteome</keyword>
<name>A0A196S7K0_BLAHN</name>
<dbReference type="GO" id="GO:0005524">
    <property type="term" value="F:ATP binding"/>
    <property type="evidence" value="ECO:0007669"/>
    <property type="project" value="UniProtKB-KW"/>
</dbReference>
<feature type="non-terminal residue" evidence="10">
    <location>
        <position position="180"/>
    </location>
</feature>